<keyword evidence="2 6" id="KW-0378">Hydrolase</keyword>
<feature type="binding site" evidence="4">
    <location>
        <position position="443"/>
    </location>
    <ligand>
        <name>AMP</name>
        <dbReference type="ChEBI" id="CHEBI:456215"/>
    </ligand>
</feature>
<feature type="compositionally biased region" description="Basic residues" evidence="7">
    <location>
        <begin position="813"/>
        <end position="828"/>
    </location>
</feature>
<dbReference type="InterPro" id="IPR003607">
    <property type="entry name" value="HD/PDEase_dom"/>
</dbReference>
<keyword evidence="8" id="KW-1133">Transmembrane helix</keyword>
<dbReference type="InterPro" id="IPR036971">
    <property type="entry name" value="PDEase_catalytic_dom_sf"/>
</dbReference>
<dbReference type="PANTHER" id="PTHR11347">
    <property type="entry name" value="CYCLIC NUCLEOTIDE PHOSPHODIESTERASE"/>
    <property type="match status" value="1"/>
</dbReference>
<evidence type="ECO:0000256" key="3">
    <source>
        <dbReference type="PIRSR" id="PIRSR623088-1"/>
    </source>
</evidence>
<reference evidence="10 11" key="1">
    <citation type="submission" date="2016-08" db="EMBL/GenBank/DDBJ databases">
        <title>A Parts List for Fungal Cellulosomes Revealed by Comparative Genomics.</title>
        <authorList>
            <consortium name="DOE Joint Genome Institute"/>
            <person name="Haitjema C.H."/>
            <person name="Gilmore S.P."/>
            <person name="Henske J.K."/>
            <person name="Solomon K.V."/>
            <person name="De Groot R."/>
            <person name="Kuo A."/>
            <person name="Mondo S.J."/>
            <person name="Salamov A.A."/>
            <person name="Labutti K."/>
            <person name="Zhao Z."/>
            <person name="Chiniquy J."/>
            <person name="Barry K."/>
            <person name="Brewer H.M."/>
            <person name="Purvine S.O."/>
            <person name="Wright A.T."/>
            <person name="Boxma B."/>
            <person name="Van Alen T."/>
            <person name="Hackstein J.H."/>
            <person name="Baker S.E."/>
            <person name="Grigoriev I.V."/>
            <person name="O'Malley M.A."/>
        </authorList>
    </citation>
    <scope>NUCLEOTIDE SEQUENCE [LARGE SCALE GENOMIC DNA]</scope>
    <source>
        <strain evidence="10 11">G1</strain>
    </source>
</reference>
<feature type="compositionally biased region" description="Basic residues" evidence="7">
    <location>
        <begin position="768"/>
        <end position="798"/>
    </location>
</feature>
<evidence type="ECO:0000256" key="2">
    <source>
        <dbReference type="ARBA" id="ARBA00022801"/>
    </source>
</evidence>
<evidence type="ECO:0000313" key="10">
    <source>
        <dbReference type="EMBL" id="ORY27026.1"/>
    </source>
</evidence>
<feature type="active site" description="Proton donor" evidence="3">
    <location>
        <position position="402"/>
    </location>
</feature>
<feature type="binding site" evidence="4">
    <location>
        <begin position="402"/>
        <end position="406"/>
    </location>
    <ligand>
        <name>AMP</name>
        <dbReference type="ChEBI" id="CHEBI:456215"/>
    </ligand>
</feature>
<dbReference type="PROSITE" id="PS00126">
    <property type="entry name" value="PDEASE_I_1"/>
    <property type="match status" value="1"/>
</dbReference>
<feature type="compositionally biased region" description="Low complexity" evidence="7">
    <location>
        <begin position="799"/>
        <end position="812"/>
    </location>
</feature>
<evidence type="ECO:0000256" key="5">
    <source>
        <dbReference type="PIRSR" id="PIRSR623088-3"/>
    </source>
</evidence>
<dbReference type="Proteomes" id="UP000193920">
    <property type="component" value="Unassembled WGS sequence"/>
</dbReference>
<feature type="domain" description="PDEase" evidence="9">
    <location>
        <begin position="325"/>
        <end position="647"/>
    </location>
</feature>
<comment type="cofactor">
    <cofactor evidence="6">
        <name>a divalent metal cation</name>
        <dbReference type="ChEBI" id="CHEBI:60240"/>
    </cofactor>
    <text evidence="6">Binds 2 divalent metal cations per subunit. Site 1 may preferentially bind zinc ions, while site 2 has a preference for magnesium and/or manganese ions.</text>
</comment>
<keyword evidence="8" id="KW-0812">Transmembrane</keyword>
<keyword evidence="11" id="KW-1185">Reference proteome</keyword>
<evidence type="ECO:0000313" key="11">
    <source>
        <dbReference type="Proteomes" id="UP000193920"/>
    </source>
</evidence>
<evidence type="ECO:0000256" key="1">
    <source>
        <dbReference type="ARBA" id="ARBA00022723"/>
    </source>
</evidence>
<dbReference type="Gene3D" id="1.10.1300.10">
    <property type="entry name" value="3'5'-cyclic nucleotide phosphodiesterase, catalytic domain"/>
    <property type="match status" value="1"/>
</dbReference>
<keyword evidence="8" id="KW-0472">Membrane</keyword>
<feature type="region of interest" description="Disordered" evidence="7">
    <location>
        <begin position="845"/>
        <end position="867"/>
    </location>
</feature>
<dbReference type="EC" id="3.1.4.-" evidence="6"/>
<dbReference type="InterPro" id="IPR023174">
    <property type="entry name" value="PDEase_CS"/>
</dbReference>
<dbReference type="AlphaFoldDB" id="A0A1Y2AX04"/>
<dbReference type="GO" id="GO:0046872">
    <property type="term" value="F:metal ion binding"/>
    <property type="evidence" value="ECO:0007669"/>
    <property type="project" value="UniProtKB-KW"/>
</dbReference>
<feature type="transmembrane region" description="Helical" evidence="8">
    <location>
        <begin position="21"/>
        <end position="39"/>
    </location>
</feature>
<feature type="binding site" evidence="4">
    <location>
        <position position="552"/>
    </location>
    <ligand>
        <name>AMP</name>
        <dbReference type="ChEBI" id="CHEBI:456215"/>
    </ligand>
</feature>
<organism evidence="10 11">
    <name type="scientific">Neocallimastix californiae</name>
    <dbReference type="NCBI Taxonomy" id="1754190"/>
    <lineage>
        <taxon>Eukaryota</taxon>
        <taxon>Fungi</taxon>
        <taxon>Fungi incertae sedis</taxon>
        <taxon>Chytridiomycota</taxon>
        <taxon>Chytridiomycota incertae sedis</taxon>
        <taxon>Neocallimastigomycetes</taxon>
        <taxon>Neocallimastigales</taxon>
        <taxon>Neocallimastigaceae</taxon>
        <taxon>Neocallimastix</taxon>
    </lineage>
</organism>
<dbReference type="PROSITE" id="PS51845">
    <property type="entry name" value="PDEASE_I_2"/>
    <property type="match status" value="1"/>
</dbReference>
<dbReference type="CDD" id="cd00077">
    <property type="entry name" value="HDc"/>
    <property type="match status" value="1"/>
</dbReference>
<feature type="binding site" evidence="5">
    <location>
        <position position="442"/>
    </location>
    <ligand>
        <name>Zn(2+)</name>
        <dbReference type="ChEBI" id="CHEBI:29105"/>
        <label>1</label>
    </ligand>
</feature>
<proteinExistence type="inferred from homology"/>
<feature type="binding site" evidence="5">
    <location>
        <position position="552"/>
    </location>
    <ligand>
        <name>Zn(2+)</name>
        <dbReference type="ChEBI" id="CHEBI:29105"/>
        <label>1</label>
    </ligand>
</feature>
<feature type="transmembrane region" description="Helical" evidence="8">
    <location>
        <begin position="123"/>
        <end position="142"/>
    </location>
</feature>
<comment type="similarity">
    <text evidence="6">Belongs to the cyclic nucleotide phosphodiesterase family.</text>
</comment>
<feature type="binding site" evidence="4">
    <location>
        <position position="603"/>
    </location>
    <ligand>
        <name>AMP</name>
        <dbReference type="ChEBI" id="CHEBI:456215"/>
    </ligand>
</feature>
<accession>A0A1Y2AX04</accession>
<feature type="binding site" evidence="5">
    <location>
        <position position="443"/>
    </location>
    <ligand>
        <name>Zn(2+)</name>
        <dbReference type="ChEBI" id="CHEBI:29105"/>
        <label>1</label>
    </ligand>
</feature>
<evidence type="ECO:0000259" key="9">
    <source>
        <dbReference type="PROSITE" id="PS51845"/>
    </source>
</evidence>
<dbReference type="Pfam" id="PF00233">
    <property type="entry name" value="PDEase_I"/>
    <property type="match status" value="1"/>
</dbReference>
<feature type="transmembrane region" description="Helical" evidence="8">
    <location>
        <begin position="73"/>
        <end position="89"/>
    </location>
</feature>
<dbReference type="GO" id="GO:0007165">
    <property type="term" value="P:signal transduction"/>
    <property type="evidence" value="ECO:0007669"/>
    <property type="project" value="InterPro"/>
</dbReference>
<dbReference type="InterPro" id="IPR002073">
    <property type="entry name" value="PDEase_catalytic_dom"/>
</dbReference>
<evidence type="ECO:0000256" key="4">
    <source>
        <dbReference type="PIRSR" id="PIRSR623088-2"/>
    </source>
</evidence>
<feature type="transmembrane region" description="Helical" evidence="8">
    <location>
        <begin position="45"/>
        <end position="66"/>
    </location>
</feature>
<evidence type="ECO:0000256" key="8">
    <source>
        <dbReference type="SAM" id="Phobius"/>
    </source>
</evidence>
<gene>
    <name evidence="10" type="ORF">LY90DRAFT_674433</name>
</gene>
<evidence type="ECO:0000256" key="6">
    <source>
        <dbReference type="RuleBase" id="RU363067"/>
    </source>
</evidence>
<protein>
    <recommendedName>
        <fullName evidence="6">Phosphodiesterase</fullName>
        <ecNumber evidence="6">3.1.4.-</ecNumber>
    </recommendedName>
</protein>
<feature type="binding site" evidence="5">
    <location>
        <position position="406"/>
    </location>
    <ligand>
        <name>Zn(2+)</name>
        <dbReference type="ChEBI" id="CHEBI:29105"/>
        <label>1</label>
    </ligand>
</feature>
<comment type="caution">
    <text evidence="10">The sequence shown here is derived from an EMBL/GenBank/DDBJ whole genome shotgun (WGS) entry which is preliminary data.</text>
</comment>
<name>A0A1Y2AX04_9FUNG</name>
<sequence>MNKRFKDNPLYYNNQNHLTEVLIHFIFFGIAIITKQLIFLEIEELYLFILYITTSSLIVGTFRIFFEFNSKSPIPYYTTTIPFVVLSLVFKQNKLIFETLYIISISFLIYLSDIKNKIIHLRIIIFILYIFFGTNVLLRYFFNDNMCQSNKFHIEMCDKKEELEKVDLLDEFFLLITTFFLIEVLSRFQYYIDYGKFINVRRENALRELFFINRKLRKNINTLNRYIHLSEDTLYSDVPKKELLNLFIKIKKAPKLNIRYKQYIRYFIKILNQNISLSKESLDSSDRVIKMEEIQKWLDMLKIQKHDKVVGMFTNKEVEDFSYNIINEFPEEVKDYLKKNILDLHYNSVELNRLSEGHSLFYTALWIVTIEYDLLNKLNIKKALFYEWVINIESGYKKNPYHNSMHAADVLFMTHYFVVKSGIVDKLTNEELFSIIVAAFIHDFKHPGVNNNFLIEISDELAILYNDQSVLENYHIASSFLLMDQFNILDGMKEEMRDYIREIIISMVLATDMFYNTFWTKKFSDKVNDKSLNLSNKEDKLLLFNIFIKCADIGNPVKPLDVYILWVKMVTEEFFKQGDEEAKRGMIISPYMDRNNENVPDNQIGFISFAVRPLYDSLNQYFNGAFDKLLQNIDQNLEYWKIKKQQRLQKEEEEQNKMISHKHKVFKTMEEKRLSHLEEEEYNIDDYQSYQSDLSIHHHRNKDIPNETERKMLGVGNDDKSSIEIKAKNIHNNSYNDNQENYVDIKINNENSEYPYYNTLENYKIKNSHHSHHHYKSKLSSKSRSRSRSRSRPRKHSHSQLYSKSHSGSHSNNKQKLKNSDKRNRKTLKMNEEINRTEIIICKSGNNQLPKKKKRKERIYDHSGSSSNTSLLKINDKFKSSNIKISVKGSNFIIENTKPIRESGQLRIVPDNNVNNKNTPKSKKEENVIKVLKEIEMKKANKI</sequence>
<dbReference type="OrthoDB" id="546632at2759"/>
<keyword evidence="1 5" id="KW-0479">Metal-binding</keyword>
<feature type="binding site" evidence="5">
    <location>
        <position position="443"/>
    </location>
    <ligand>
        <name>Zn(2+)</name>
        <dbReference type="ChEBI" id="CHEBI:29105"/>
        <label>2</label>
    </ligand>
</feature>
<dbReference type="SUPFAM" id="SSF109604">
    <property type="entry name" value="HD-domain/PDEase-like"/>
    <property type="match status" value="1"/>
</dbReference>
<feature type="region of interest" description="Disordered" evidence="7">
    <location>
        <begin position="768"/>
        <end position="831"/>
    </location>
</feature>
<dbReference type="GO" id="GO:0004114">
    <property type="term" value="F:3',5'-cyclic-nucleotide phosphodiesterase activity"/>
    <property type="evidence" value="ECO:0007669"/>
    <property type="project" value="InterPro"/>
</dbReference>
<evidence type="ECO:0000256" key="7">
    <source>
        <dbReference type="SAM" id="MobiDB-lite"/>
    </source>
</evidence>
<feature type="transmembrane region" description="Helical" evidence="8">
    <location>
        <begin position="95"/>
        <end position="111"/>
    </location>
</feature>
<dbReference type="EMBL" id="MCOG01000196">
    <property type="protein sequence ID" value="ORY27026.1"/>
    <property type="molecule type" value="Genomic_DNA"/>
</dbReference>
<dbReference type="InterPro" id="IPR023088">
    <property type="entry name" value="PDEase"/>
</dbReference>
<dbReference type="PRINTS" id="PR00387">
    <property type="entry name" value="PDIESTERASE1"/>
</dbReference>
<dbReference type="STRING" id="1754190.A0A1Y2AX04"/>